<dbReference type="PANTHER" id="PTHR39335:SF1">
    <property type="entry name" value="BLL4220 PROTEIN"/>
    <property type="match status" value="1"/>
</dbReference>
<reference evidence="2 3" key="1">
    <citation type="submission" date="2016-11" db="EMBL/GenBank/DDBJ databases">
        <authorList>
            <person name="Jaros S."/>
            <person name="Januszkiewicz K."/>
            <person name="Wedrychowicz H."/>
        </authorList>
    </citation>
    <scope>NUCLEOTIDE SEQUENCE [LARGE SCALE GENOMIC DNA]</scope>
    <source>
        <strain evidence="2 3">DSM 43832</strain>
    </source>
</reference>
<dbReference type="AlphaFoldDB" id="A0A1M6TZ61"/>
<accession>A0A1M6TZ61</accession>
<dbReference type="EMBL" id="FRAP01000009">
    <property type="protein sequence ID" value="SHK62201.1"/>
    <property type="molecule type" value="Genomic_DNA"/>
</dbReference>
<sequence>MSRHRHRAPHPRTGGIIGGIVGGAATALGLLLVTAACGSTLQTVPAREAPPISGAVPQRVTTGLATAVTALGSVVTVDGYTVYRFDQDSADPSRSTCTGECAKQWPPVLGDGLPRLTGVPAEQVGTVGRPDGTQQLTLNGWPLYRYAGDAAPGDVEGDGVGGVWHAVEVDGEPHPAHGP</sequence>
<keyword evidence="1" id="KW-0472">Membrane</keyword>
<evidence type="ECO:0000313" key="2">
    <source>
        <dbReference type="EMBL" id="SHK62201.1"/>
    </source>
</evidence>
<dbReference type="RefSeq" id="WP_073457362.1">
    <property type="nucleotide sequence ID" value="NZ_CALGVN010000044.1"/>
</dbReference>
<dbReference type="Proteomes" id="UP000184363">
    <property type="component" value="Unassembled WGS sequence"/>
</dbReference>
<dbReference type="PANTHER" id="PTHR39335">
    <property type="entry name" value="BLL4220 PROTEIN"/>
    <property type="match status" value="1"/>
</dbReference>
<organism evidence="2 3">
    <name type="scientific">Pseudonocardia thermophila</name>
    <dbReference type="NCBI Taxonomy" id="1848"/>
    <lineage>
        <taxon>Bacteria</taxon>
        <taxon>Bacillati</taxon>
        <taxon>Actinomycetota</taxon>
        <taxon>Actinomycetes</taxon>
        <taxon>Pseudonocardiales</taxon>
        <taxon>Pseudonocardiaceae</taxon>
        <taxon>Pseudonocardia</taxon>
    </lineage>
</organism>
<keyword evidence="1" id="KW-0812">Transmembrane</keyword>
<evidence type="ECO:0000313" key="3">
    <source>
        <dbReference type="Proteomes" id="UP000184363"/>
    </source>
</evidence>
<evidence type="ECO:0008006" key="4">
    <source>
        <dbReference type="Google" id="ProtNLM"/>
    </source>
</evidence>
<dbReference type="Pfam" id="PF03640">
    <property type="entry name" value="Lipoprotein_15"/>
    <property type="match status" value="2"/>
</dbReference>
<dbReference type="InterPro" id="IPR005297">
    <property type="entry name" value="Lipoprotein_repeat"/>
</dbReference>
<evidence type="ECO:0000256" key="1">
    <source>
        <dbReference type="SAM" id="Phobius"/>
    </source>
</evidence>
<proteinExistence type="predicted"/>
<protein>
    <recommendedName>
        <fullName evidence="4">Lipoprotein with Yx(FWY)xxD motif</fullName>
    </recommendedName>
</protein>
<keyword evidence="3" id="KW-1185">Reference proteome</keyword>
<feature type="transmembrane region" description="Helical" evidence="1">
    <location>
        <begin position="12"/>
        <end position="33"/>
    </location>
</feature>
<dbReference type="OrthoDB" id="597632at2"/>
<dbReference type="GO" id="GO:0043448">
    <property type="term" value="P:alkane catabolic process"/>
    <property type="evidence" value="ECO:0007669"/>
    <property type="project" value="TreeGrafter"/>
</dbReference>
<gene>
    <name evidence="2" type="ORF">SAMN05443637_10936</name>
</gene>
<name>A0A1M6TZ61_PSETH</name>
<keyword evidence="1" id="KW-1133">Transmembrane helix</keyword>